<reference evidence="3 4" key="1">
    <citation type="submission" date="2011-01" db="EMBL/GenBank/DDBJ databases">
        <authorList>
            <person name="Muzny D."/>
            <person name="Qin X."/>
            <person name="Deng J."/>
            <person name="Jiang H."/>
            <person name="Liu Y."/>
            <person name="Qu J."/>
            <person name="Song X.-Z."/>
            <person name="Zhang L."/>
            <person name="Thornton R."/>
            <person name="Coyle M."/>
            <person name="Francisco L."/>
            <person name="Jackson L."/>
            <person name="Javaid M."/>
            <person name="Korchina V."/>
            <person name="Kovar C."/>
            <person name="Mata R."/>
            <person name="Mathew T."/>
            <person name="Ngo R."/>
            <person name="Nguyen L."/>
            <person name="Nguyen N."/>
            <person name="Okwuonu G."/>
            <person name="Ongeri F."/>
            <person name="Pham C."/>
            <person name="Simmons D."/>
            <person name="Wilczek-Boney K."/>
            <person name="Hale W."/>
            <person name="Jakkamsetti A."/>
            <person name="Pham P."/>
            <person name="Ruth R."/>
            <person name="San Lucas F."/>
            <person name="Warren J."/>
            <person name="Zhang J."/>
            <person name="Zhao Z."/>
            <person name="Zhou C."/>
            <person name="Zhu D."/>
            <person name="Lee S."/>
            <person name="Bess C."/>
            <person name="Blankenburg K."/>
            <person name="Forbes L."/>
            <person name="Fu Q."/>
            <person name="Gubbala S."/>
            <person name="Hirani K."/>
            <person name="Jayaseelan J.C."/>
            <person name="Lara F."/>
            <person name="Munidasa M."/>
            <person name="Palculict T."/>
            <person name="Patil S."/>
            <person name="Pu L.-L."/>
            <person name="Saada N."/>
            <person name="Tang L."/>
            <person name="Weissenberger G."/>
            <person name="Zhu Y."/>
            <person name="Hemphill L."/>
            <person name="Shang Y."/>
            <person name="Youmans B."/>
            <person name="Ayvaz T."/>
            <person name="Ross M."/>
            <person name="Santibanez J."/>
            <person name="Aqrawi P."/>
            <person name="Gross S."/>
            <person name="Joshi V."/>
            <person name="Fowler G."/>
            <person name="Nazareth L."/>
            <person name="Reid J."/>
            <person name="Worley K."/>
            <person name="Petrosino J."/>
            <person name="Highlander S."/>
            <person name="Gibbs R."/>
        </authorList>
    </citation>
    <scope>NUCLEOTIDE SEQUENCE [LARGE SCALE GENOMIC DNA]</scope>
    <source>
        <strain evidence="3 4">ATCC 12755</strain>
    </source>
</reference>
<dbReference type="Pfam" id="PF00106">
    <property type="entry name" value="adh_short"/>
    <property type="match status" value="1"/>
</dbReference>
<dbReference type="PRINTS" id="PR00081">
    <property type="entry name" value="GDHRDH"/>
</dbReference>
<evidence type="ECO:0000313" key="4">
    <source>
        <dbReference type="Proteomes" id="UP000004835"/>
    </source>
</evidence>
<dbReference type="GO" id="GO:0016491">
    <property type="term" value="F:oxidoreductase activity"/>
    <property type="evidence" value="ECO:0007669"/>
    <property type="project" value="UniProtKB-KW"/>
</dbReference>
<dbReference type="PANTHER" id="PTHR43669:SF3">
    <property type="entry name" value="ALCOHOL DEHYDROGENASE, PUTATIVE (AFU_ORTHOLOGUE AFUA_3G03445)-RELATED"/>
    <property type="match status" value="1"/>
</dbReference>
<dbReference type="AlphaFoldDB" id="F0EHF0"/>
<name>F0EHF0_ENTCA</name>
<keyword evidence="2" id="KW-0560">Oxidoreductase</keyword>
<comment type="caution">
    <text evidence="3">The sequence shown here is derived from an EMBL/GenBank/DDBJ whole genome shotgun (WGS) entry which is preliminary data.</text>
</comment>
<dbReference type="Proteomes" id="UP000004835">
    <property type="component" value="Unassembled WGS sequence"/>
</dbReference>
<accession>F0EHF0</accession>
<dbReference type="SUPFAM" id="SSF51735">
    <property type="entry name" value="NAD(P)-binding Rossmann-fold domains"/>
    <property type="match status" value="1"/>
</dbReference>
<comment type="similarity">
    <text evidence="1">Belongs to the short-chain dehydrogenases/reductases (SDR) family.</text>
</comment>
<evidence type="ECO:0000313" key="3">
    <source>
        <dbReference type="EMBL" id="EGC70464.1"/>
    </source>
</evidence>
<evidence type="ECO:0000256" key="1">
    <source>
        <dbReference type="ARBA" id="ARBA00006484"/>
    </source>
</evidence>
<dbReference type="InterPro" id="IPR002347">
    <property type="entry name" value="SDR_fam"/>
</dbReference>
<organism evidence="3 4">
    <name type="scientific">Enterococcus casseliflavus ATCC 12755</name>
    <dbReference type="NCBI Taxonomy" id="888066"/>
    <lineage>
        <taxon>Bacteria</taxon>
        <taxon>Bacillati</taxon>
        <taxon>Bacillota</taxon>
        <taxon>Bacilli</taxon>
        <taxon>Lactobacillales</taxon>
        <taxon>Enterococcaceae</taxon>
        <taxon>Enterococcus</taxon>
    </lineage>
</organism>
<dbReference type="HOGENOM" id="CLU_010194_2_19_9"/>
<dbReference type="Gene3D" id="3.40.50.720">
    <property type="entry name" value="NAD(P)-binding Rossmann-like Domain"/>
    <property type="match status" value="1"/>
</dbReference>
<protein>
    <submittedName>
        <fullName evidence="3">Oxidoreductase, short chain dehydrogenase/reductase family protein</fullName>
    </submittedName>
</protein>
<dbReference type="EMBL" id="AEWT01000007">
    <property type="protein sequence ID" value="EGC70464.1"/>
    <property type="molecule type" value="Genomic_DNA"/>
</dbReference>
<sequence>MTEIKEKVIVIMGASSGIGEATAVKLAEQGAKVVIAARREERIKALAEKLGENVLYQTADVTNREQVQQVIDLAMTSFGRIDVLFNNAGIMPQGNLAELNYDS</sequence>
<dbReference type="PANTHER" id="PTHR43669">
    <property type="entry name" value="5-KETO-D-GLUCONATE 5-REDUCTASE"/>
    <property type="match status" value="1"/>
</dbReference>
<evidence type="ECO:0000256" key="2">
    <source>
        <dbReference type="ARBA" id="ARBA00023002"/>
    </source>
</evidence>
<dbReference type="InterPro" id="IPR036291">
    <property type="entry name" value="NAD(P)-bd_dom_sf"/>
</dbReference>
<gene>
    <name evidence="3" type="ORF">HMPREF9087_0842</name>
</gene>
<dbReference type="CDD" id="cd05233">
    <property type="entry name" value="SDR_c"/>
    <property type="match status" value="1"/>
</dbReference>
<proteinExistence type="inferred from homology"/>